<dbReference type="InterPro" id="IPR045283">
    <property type="entry name" value="AT3G44326-like"/>
</dbReference>
<organism evidence="1 2">
    <name type="scientific">Tripterygium wilfordii</name>
    <name type="common">Thunder God vine</name>
    <dbReference type="NCBI Taxonomy" id="458696"/>
    <lineage>
        <taxon>Eukaryota</taxon>
        <taxon>Viridiplantae</taxon>
        <taxon>Streptophyta</taxon>
        <taxon>Embryophyta</taxon>
        <taxon>Tracheophyta</taxon>
        <taxon>Spermatophyta</taxon>
        <taxon>Magnoliopsida</taxon>
        <taxon>eudicotyledons</taxon>
        <taxon>Gunneridae</taxon>
        <taxon>Pentapetalae</taxon>
        <taxon>rosids</taxon>
        <taxon>fabids</taxon>
        <taxon>Celastrales</taxon>
        <taxon>Celastraceae</taxon>
        <taxon>Tripterygium</taxon>
    </lineage>
</organism>
<dbReference type="AlphaFoldDB" id="A0A7J7DFR3"/>
<dbReference type="EMBL" id="JAAARO010000007">
    <property type="protein sequence ID" value="KAF5744896.1"/>
    <property type="molecule type" value="Genomic_DNA"/>
</dbReference>
<dbReference type="InParanoid" id="A0A7J7DFR3"/>
<evidence type="ECO:0000313" key="1">
    <source>
        <dbReference type="EMBL" id="KAF5744896.1"/>
    </source>
</evidence>
<comment type="caution">
    <text evidence="1">The sequence shown here is derived from an EMBL/GenBank/DDBJ whole genome shotgun (WGS) entry which is preliminary data.</text>
</comment>
<reference evidence="1 2" key="1">
    <citation type="journal article" date="2020" name="Nat. Commun.">
        <title>Genome of Tripterygium wilfordii and identification of cytochrome P450 involved in triptolide biosynthesis.</title>
        <authorList>
            <person name="Tu L."/>
            <person name="Su P."/>
            <person name="Zhang Z."/>
            <person name="Gao L."/>
            <person name="Wang J."/>
            <person name="Hu T."/>
            <person name="Zhou J."/>
            <person name="Zhang Y."/>
            <person name="Zhao Y."/>
            <person name="Liu Y."/>
            <person name="Song Y."/>
            <person name="Tong Y."/>
            <person name="Lu Y."/>
            <person name="Yang J."/>
            <person name="Xu C."/>
            <person name="Jia M."/>
            <person name="Peters R.J."/>
            <person name="Huang L."/>
            <person name="Gao W."/>
        </authorList>
    </citation>
    <scope>NUCLEOTIDE SEQUENCE [LARGE SCALE GENOMIC DNA]</scope>
    <source>
        <strain evidence="2">cv. XIE 37</strain>
        <tissue evidence="1">Leaf</tissue>
    </source>
</reference>
<dbReference type="Proteomes" id="UP000593562">
    <property type="component" value="Unassembled WGS sequence"/>
</dbReference>
<gene>
    <name evidence="1" type="ORF">HS088_TW07G00477</name>
</gene>
<evidence type="ECO:0000313" key="2">
    <source>
        <dbReference type="Proteomes" id="UP000593562"/>
    </source>
</evidence>
<name>A0A7J7DFR3_TRIWF</name>
<proteinExistence type="predicted"/>
<sequence>MEMEDMEGRILNGRDSLVILTDAIENGRRCKKGKGNEGKKRYQEFEVRKRERKQRREKVKDMVRNIGPMVLVMWIGSGVRGMRVGGHVQWCGGRESVGGGGQHLYEGHGG</sequence>
<protein>
    <submittedName>
        <fullName evidence="1">Uncharacterized protein</fullName>
    </submittedName>
</protein>
<dbReference type="PANTHER" id="PTHR33736:SF18">
    <property type="entry name" value="F-BOX DOMAIN-CONTAINING PROTEIN"/>
    <property type="match status" value="1"/>
</dbReference>
<keyword evidence="2" id="KW-1185">Reference proteome</keyword>
<accession>A0A7J7DFR3</accession>
<dbReference type="PANTHER" id="PTHR33736">
    <property type="entry name" value="F-BOX PROTEIN-RELATED"/>
    <property type="match status" value="1"/>
</dbReference>